<dbReference type="PANTHER" id="PTHR46623">
    <property type="entry name" value="CARBOXYMETHYLENEBUTENOLIDASE-RELATED"/>
    <property type="match status" value="1"/>
</dbReference>
<evidence type="ECO:0000313" key="2">
    <source>
        <dbReference type="EMBL" id="AFY29357.1"/>
    </source>
</evidence>
<dbReference type="PATRIC" id="fig|292564.3.peg.2134"/>
<dbReference type="eggNOG" id="COG0412">
    <property type="taxonomic scope" value="Bacteria"/>
</dbReference>
<dbReference type="OrthoDB" id="9787933at2"/>
<dbReference type="Pfam" id="PF01738">
    <property type="entry name" value="DLH"/>
    <property type="match status" value="1"/>
</dbReference>
<dbReference type="InterPro" id="IPR002925">
    <property type="entry name" value="Dienelactn_hydro"/>
</dbReference>
<dbReference type="Proteomes" id="UP000010388">
    <property type="component" value="Chromosome"/>
</dbReference>
<sequence>MCRLPCAGLSPSACVASWQSIDPRRPDEVPLRCWWARPADGPPRAGVLVLPEVFGLNGWIQGVTERLAAAGYAALAVPLFARTAPDLELGYGPDELALGRSHKERTRTDQLLADVALAAEWLQEQLPPAAAGLGCVGFCFGGHVALLAASLPGVAATVDFYGAGVRSGRPGGGPASLEVVPTIGGTLLCICGKEDLLIPAADVAAIETALAAANAARSADSPAGWLHRLVVLEGGHGFMCAARSDHHPASAEAGWSLLLETFAQQLGPDRHRAGA</sequence>
<gene>
    <name evidence="2" type="ordered locus">Cyagr_2245</name>
</gene>
<dbReference type="KEGG" id="cgc:Cyagr_2245"/>
<dbReference type="InterPro" id="IPR051049">
    <property type="entry name" value="Dienelactone_hydrolase-like"/>
</dbReference>
<evidence type="ECO:0000259" key="1">
    <source>
        <dbReference type="Pfam" id="PF01738"/>
    </source>
</evidence>
<organism evidence="2 3">
    <name type="scientific">Cyanobium gracile (strain ATCC 27147 / PCC 6307)</name>
    <dbReference type="NCBI Taxonomy" id="292564"/>
    <lineage>
        <taxon>Bacteria</taxon>
        <taxon>Bacillati</taxon>
        <taxon>Cyanobacteriota</taxon>
        <taxon>Cyanophyceae</taxon>
        <taxon>Synechococcales</taxon>
        <taxon>Prochlorococcaceae</taxon>
        <taxon>Cyanobium</taxon>
    </lineage>
</organism>
<dbReference type="Gene3D" id="3.40.50.1820">
    <property type="entry name" value="alpha/beta hydrolase"/>
    <property type="match status" value="1"/>
</dbReference>
<protein>
    <submittedName>
        <fullName evidence="2">Dienelactone hydrolase-like enzyme</fullName>
    </submittedName>
</protein>
<dbReference type="PANTHER" id="PTHR46623:SF6">
    <property type="entry name" value="ALPHA_BETA-HYDROLASES SUPERFAMILY PROTEIN"/>
    <property type="match status" value="1"/>
</dbReference>
<dbReference type="GO" id="GO:0016787">
    <property type="term" value="F:hydrolase activity"/>
    <property type="evidence" value="ECO:0007669"/>
    <property type="project" value="UniProtKB-KW"/>
</dbReference>
<dbReference type="HOGENOM" id="CLU_054590_7_3_3"/>
<dbReference type="InterPro" id="IPR029058">
    <property type="entry name" value="AB_hydrolase_fold"/>
</dbReference>
<name>K9P7K2_CYAGP</name>
<proteinExistence type="predicted"/>
<reference evidence="3" key="1">
    <citation type="journal article" date="2013" name="Proc. Natl. Acad. Sci. U.S.A.">
        <title>Improving the coverage of the cyanobacterial phylum using diversity-driven genome sequencing.</title>
        <authorList>
            <person name="Shih P.M."/>
            <person name="Wu D."/>
            <person name="Latifi A."/>
            <person name="Axen S.D."/>
            <person name="Fewer D.P."/>
            <person name="Talla E."/>
            <person name="Calteau A."/>
            <person name="Cai F."/>
            <person name="Tandeau de Marsac N."/>
            <person name="Rippka R."/>
            <person name="Herdman M."/>
            <person name="Sivonen K."/>
            <person name="Coursin T."/>
            <person name="Laurent T."/>
            <person name="Goodwin L."/>
            <person name="Nolan M."/>
            <person name="Davenport K.W."/>
            <person name="Han C.S."/>
            <person name="Rubin E.M."/>
            <person name="Eisen J.A."/>
            <person name="Woyke T."/>
            <person name="Gugger M."/>
            <person name="Kerfeld C.A."/>
        </authorList>
    </citation>
    <scope>NUCLEOTIDE SEQUENCE [LARGE SCALE GENOMIC DNA]</scope>
    <source>
        <strain evidence="3">ATCC 27147 / PCC 6307</strain>
    </source>
</reference>
<dbReference type="EMBL" id="CP003495">
    <property type="protein sequence ID" value="AFY29357.1"/>
    <property type="molecule type" value="Genomic_DNA"/>
</dbReference>
<dbReference type="AlphaFoldDB" id="K9P7K2"/>
<accession>K9P7K2</accession>
<keyword evidence="2" id="KW-0378">Hydrolase</keyword>
<dbReference type="SUPFAM" id="SSF53474">
    <property type="entry name" value="alpha/beta-Hydrolases"/>
    <property type="match status" value="1"/>
</dbReference>
<feature type="domain" description="Dienelactone hydrolase" evidence="1">
    <location>
        <begin position="36"/>
        <end position="265"/>
    </location>
</feature>
<evidence type="ECO:0000313" key="3">
    <source>
        <dbReference type="Proteomes" id="UP000010388"/>
    </source>
</evidence>
<dbReference type="STRING" id="292564.Cyagr_2245"/>